<evidence type="ECO:0000313" key="2">
    <source>
        <dbReference type="EMBL" id="CAF1061935.1"/>
    </source>
</evidence>
<evidence type="ECO:0000313" key="4">
    <source>
        <dbReference type="Proteomes" id="UP000663889"/>
    </source>
</evidence>
<dbReference type="EMBL" id="CAJNOU010000672">
    <property type="protein sequence ID" value="CAF1061935.1"/>
    <property type="molecule type" value="Genomic_DNA"/>
</dbReference>
<sequence length="79" mass="8484">MVITRSQNSVAASTAAVLKCTCKINKQPKSSTRSRPVNKTSKRAPSPSSSPSNPIHRSRSKLSKKILGNNNVSNTISFT</sequence>
<feature type="compositionally biased region" description="Low complexity" evidence="1">
    <location>
        <begin position="43"/>
        <end position="55"/>
    </location>
</feature>
<accession>A0A814L6S2</accession>
<dbReference type="EMBL" id="CAJOBE010018974">
    <property type="protein sequence ID" value="CAF4224925.1"/>
    <property type="molecule type" value="Genomic_DNA"/>
</dbReference>
<organism evidence="2 4">
    <name type="scientific">Rotaria sordida</name>
    <dbReference type="NCBI Taxonomy" id="392033"/>
    <lineage>
        <taxon>Eukaryota</taxon>
        <taxon>Metazoa</taxon>
        <taxon>Spiralia</taxon>
        <taxon>Gnathifera</taxon>
        <taxon>Rotifera</taxon>
        <taxon>Eurotatoria</taxon>
        <taxon>Bdelloidea</taxon>
        <taxon>Philodinida</taxon>
        <taxon>Philodinidae</taxon>
        <taxon>Rotaria</taxon>
    </lineage>
</organism>
<comment type="caution">
    <text evidence="2">The sequence shown here is derived from an EMBL/GenBank/DDBJ whole genome shotgun (WGS) entry which is preliminary data.</text>
</comment>
<dbReference type="AlphaFoldDB" id="A0A814L6S2"/>
<name>A0A814L6S2_9BILA</name>
<feature type="region of interest" description="Disordered" evidence="1">
    <location>
        <begin position="24"/>
        <end position="79"/>
    </location>
</feature>
<dbReference type="Proteomes" id="UP000663874">
    <property type="component" value="Unassembled WGS sequence"/>
</dbReference>
<feature type="compositionally biased region" description="Polar residues" evidence="1">
    <location>
        <begin position="68"/>
        <end position="79"/>
    </location>
</feature>
<evidence type="ECO:0000256" key="1">
    <source>
        <dbReference type="SAM" id="MobiDB-lite"/>
    </source>
</evidence>
<reference evidence="2" key="1">
    <citation type="submission" date="2021-02" db="EMBL/GenBank/DDBJ databases">
        <authorList>
            <person name="Nowell W R."/>
        </authorList>
    </citation>
    <scope>NUCLEOTIDE SEQUENCE</scope>
</reference>
<feature type="compositionally biased region" description="Polar residues" evidence="1">
    <location>
        <begin position="27"/>
        <end position="39"/>
    </location>
</feature>
<dbReference type="Proteomes" id="UP000663889">
    <property type="component" value="Unassembled WGS sequence"/>
</dbReference>
<gene>
    <name evidence="3" type="ORF">FNK824_LOCUS37428</name>
    <name evidence="2" type="ORF">SEV965_LOCUS13893</name>
</gene>
<proteinExistence type="predicted"/>
<evidence type="ECO:0000313" key="3">
    <source>
        <dbReference type="EMBL" id="CAF4224925.1"/>
    </source>
</evidence>
<protein>
    <submittedName>
        <fullName evidence="2">Uncharacterized protein</fullName>
    </submittedName>
</protein>